<protein>
    <submittedName>
        <fullName evidence="3">Heptosyltransferase</fullName>
    </submittedName>
</protein>
<dbReference type="PATRIC" id="fig|1656095.3.peg.3835"/>
<gene>
    <name evidence="3" type="ORF">ACH50_20810</name>
</gene>
<dbReference type="EMBL" id="LFEJ01000027">
    <property type="protein sequence ID" value="KMV32470.1"/>
    <property type="molecule type" value="Genomic_DNA"/>
</dbReference>
<dbReference type="InterPro" id="IPR051199">
    <property type="entry name" value="LPS_LOS_Heptosyltrfase"/>
</dbReference>
<dbReference type="OrthoDB" id="9781892at2"/>
<keyword evidence="4" id="KW-1185">Reference proteome</keyword>
<dbReference type="CDD" id="cd03789">
    <property type="entry name" value="GT9_LPS_heptosyltransferase"/>
    <property type="match status" value="1"/>
</dbReference>
<dbReference type="RefSeq" id="WP_048888730.1">
    <property type="nucleotide sequence ID" value="NZ_LFEJ01000027.1"/>
</dbReference>
<evidence type="ECO:0000256" key="2">
    <source>
        <dbReference type="ARBA" id="ARBA00022679"/>
    </source>
</evidence>
<keyword evidence="1" id="KW-0328">Glycosyltransferase</keyword>
<evidence type="ECO:0000313" key="4">
    <source>
        <dbReference type="Proteomes" id="UP000037315"/>
    </source>
</evidence>
<dbReference type="GO" id="GO:0005829">
    <property type="term" value="C:cytosol"/>
    <property type="evidence" value="ECO:0007669"/>
    <property type="project" value="TreeGrafter"/>
</dbReference>
<evidence type="ECO:0000256" key="1">
    <source>
        <dbReference type="ARBA" id="ARBA00022676"/>
    </source>
</evidence>
<proteinExistence type="predicted"/>
<dbReference type="Pfam" id="PF01075">
    <property type="entry name" value="Glyco_transf_9"/>
    <property type="match status" value="1"/>
</dbReference>
<reference evidence="3 4" key="1">
    <citation type="submission" date="2015-06" db="EMBL/GenBank/DDBJ databases">
        <title>Genome sequencing of Cronobacter sp. strain DJ34 isolated from petroleum contaminated sludge of Duliajan Oil Fields, Assam, India.</title>
        <authorList>
            <person name="Pal S."/>
            <person name="Banerjee T.D."/>
            <person name="Roy A."/>
            <person name="Sar P."/>
            <person name="Kazy S.K."/>
        </authorList>
    </citation>
    <scope>NUCLEOTIDE SEQUENCE [LARGE SCALE GENOMIC DNA]</scope>
    <source>
        <strain evidence="3 4">DJ34</strain>
    </source>
</reference>
<accession>A0A0J8VJ08</accession>
<dbReference type="AlphaFoldDB" id="A0A0J8VJ08"/>
<dbReference type="NCBIfam" id="TIGR02201">
    <property type="entry name" value="heptsyl_trn_III"/>
    <property type="match status" value="1"/>
</dbReference>
<name>A0A0J8VJ08_9ENTR</name>
<dbReference type="STRING" id="1121863.GCA_000621185_03776"/>
<dbReference type="Proteomes" id="UP000037315">
    <property type="component" value="Unassembled WGS sequence"/>
</dbReference>
<organism evidence="3 4">
    <name type="scientific">Franconibacter pulveris</name>
    <dbReference type="NCBI Taxonomy" id="435910"/>
    <lineage>
        <taxon>Bacteria</taxon>
        <taxon>Pseudomonadati</taxon>
        <taxon>Pseudomonadota</taxon>
        <taxon>Gammaproteobacteria</taxon>
        <taxon>Enterobacterales</taxon>
        <taxon>Enterobacteriaceae</taxon>
        <taxon>Franconibacter</taxon>
    </lineage>
</organism>
<dbReference type="GO" id="GO:0008713">
    <property type="term" value="F:ADP-heptose-lipopolysaccharide heptosyltransferase activity"/>
    <property type="evidence" value="ECO:0007669"/>
    <property type="project" value="TreeGrafter"/>
</dbReference>
<dbReference type="InterPro" id="IPR002201">
    <property type="entry name" value="Glyco_trans_9"/>
</dbReference>
<keyword evidence="2 3" id="KW-0808">Transferase</keyword>
<dbReference type="PANTHER" id="PTHR30160">
    <property type="entry name" value="TETRAACYLDISACCHARIDE 4'-KINASE-RELATED"/>
    <property type="match status" value="1"/>
</dbReference>
<evidence type="ECO:0000313" key="3">
    <source>
        <dbReference type="EMBL" id="KMV32470.1"/>
    </source>
</evidence>
<dbReference type="Gene3D" id="3.40.50.2000">
    <property type="entry name" value="Glycogen Phosphorylase B"/>
    <property type="match status" value="2"/>
</dbReference>
<dbReference type="SUPFAM" id="SSF53756">
    <property type="entry name" value="UDP-Glycosyltransferase/glycogen phosphorylase"/>
    <property type="match status" value="1"/>
</dbReference>
<dbReference type="GO" id="GO:0009244">
    <property type="term" value="P:lipopolysaccharide core region biosynthetic process"/>
    <property type="evidence" value="ECO:0007669"/>
    <property type="project" value="TreeGrafter"/>
</dbReference>
<sequence length="367" mass="41127">MAEFFTPERPPRRVLIIKLRHHGDVLLTSPMFTVLKKAWPDVEVDALVYDDTQAMLTSHPYIDQVHTIGRNWRKQGYFKQFSLYRGLVKTLKARKYDVLINLTEHWHGARLARRLKPRISVGFRPDKRTGLARWRWVNAFTTLYPAIQDNTRHMVEVNLDALRRIGIHPATSDDKRTLFVPGEEAEAFVQERLKAFGLTSGTYILVHPTSRWMFKSWDIKSLAATVDALASRGLPVILSAAPSREETEYMDKLRAAITQPVFDLSGKLNLKQLGALMKHARVYFGVDSMPMHLASAVGTPTVAIFGPTGAIKWAPWGVPHRVITAGFTCQPCGKDGCGGSGVSDCIMAITPQQVLSAIDTLLLESKP</sequence>
<dbReference type="PANTHER" id="PTHR30160:SF1">
    <property type="entry name" value="LIPOPOLYSACCHARIDE 1,2-N-ACETYLGLUCOSAMINETRANSFERASE-RELATED"/>
    <property type="match status" value="1"/>
</dbReference>
<comment type="caution">
    <text evidence="3">The sequence shown here is derived from an EMBL/GenBank/DDBJ whole genome shotgun (WGS) entry which is preliminary data.</text>
</comment>
<dbReference type="InterPro" id="IPR011916">
    <property type="entry name" value="LipoPS_heptosylTferase-III"/>
</dbReference>